<feature type="domain" description="HTH gntR-type" evidence="6">
    <location>
        <begin position="57"/>
        <end position="125"/>
    </location>
</feature>
<keyword evidence="4" id="KW-0238">DNA-binding</keyword>
<evidence type="ECO:0000256" key="4">
    <source>
        <dbReference type="ARBA" id="ARBA00023125"/>
    </source>
</evidence>
<accession>A0A250JMU8</accession>
<keyword evidence="2" id="KW-0663">Pyridoxal phosphate</keyword>
<gene>
    <name evidence="7" type="ORF">MYMAC_000571</name>
</gene>
<proteinExistence type="inferred from homology"/>
<keyword evidence="3" id="KW-0805">Transcription regulation</keyword>
<dbReference type="InterPro" id="IPR000524">
    <property type="entry name" value="Tscrpt_reg_HTH_GntR"/>
</dbReference>
<dbReference type="InterPro" id="IPR036388">
    <property type="entry name" value="WH-like_DNA-bd_sf"/>
</dbReference>
<dbReference type="SUPFAM" id="SSF46785">
    <property type="entry name" value="Winged helix' DNA-binding domain"/>
    <property type="match status" value="1"/>
</dbReference>
<dbReference type="AlphaFoldDB" id="A0A250JMU8"/>
<sequence>MRSGSTGREDAKDKDVSFMSVTLRRHWPSHRARIDESHWAKLWDLLMDLHVDLQDRRDVAGQIYRGLRARILDGHLRDGEQIPPSRELAQRLGVSRNTVSVAYEWLTAEGLLVSRGRAGSFVQNASREREARAATARGVKLRPRAIWNGLQVPPPAMPSAPYDFRVGIPDATLFPFEAWSRLLARQLRTTAMTAAYADPSGHPELRESVARHVGISRGVRAEASDVLITHGAQQALDLVGRVLLEPGDRVAVEEPGYPPARVLFQSHGARVVPVPVDAEGLDVRALPADTRLVYVTPSHQFPLGIVMSPARRRALLDWARRRDAVIIEDDYDSEFRFGGRPLETLHGLDRSGRVLYVGSFSKVLLPALRLGFLIAPPPLRRELRLAKQVTDWHSQLPAQAALARFIDTGALARHLRKTRREYAQRHTRLSERLRHHFGDTFEQLPSVAGLHLCVTFPRGGARRERELTRKAHDAGIGIEELSRYFAGTPTRHGWVLGYGGVTVERIDEGLRRLRAKLGGAL</sequence>
<evidence type="ECO:0000256" key="5">
    <source>
        <dbReference type="ARBA" id="ARBA00023163"/>
    </source>
</evidence>
<evidence type="ECO:0000313" key="8">
    <source>
        <dbReference type="Proteomes" id="UP000217343"/>
    </source>
</evidence>
<evidence type="ECO:0000256" key="1">
    <source>
        <dbReference type="ARBA" id="ARBA00005384"/>
    </source>
</evidence>
<dbReference type="PROSITE" id="PS50949">
    <property type="entry name" value="HTH_GNTR"/>
    <property type="match status" value="1"/>
</dbReference>
<dbReference type="Gene3D" id="3.40.640.10">
    <property type="entry name" value="Type I PLP-dependent aspartate aminotransferase-like (Major domain)"/>
    <property type="match status" value="1"/>
</dbReference>
<dbReference type="CDD" id="cd00609">
    <property type="entry name" value="AAT_like"/>
    <property type="match status" value="1"/>
</dbReference>
<dbReference type="GO" id="GO:0003700">
    <property type="term" value="F:DNA-binding transcription factor activity"/>
    <property type="evidence" value="ECO:0007669"/>
    <property type="project" value="InterPro"/>
</dbReference>
<dbReference type="EMBL" id="CP022203">
    <property type="protein sequence ID" value="ATB44988.1"/>
    <property type="molecule type" value="Genomic_DNA"/>
</dbReference>
<comment type="similarity">
    <text evidence="1">In the C-terminal section; belongs to the class-I pyridoxal-phosphate-dependent aminotransferase family.</text>
</comment>
<reference evidence="7 8" key="1">
    <citation type="submission" date="2017-06" db="EMBL/GenBank/DDBJ databases">
        <title>Sequencing and comparative analysis of myxobacterial genomes.</title>
        <authorList>
            <person name="Rupp O."/>
            <person name="Goesmann A."/>
            <person name="Sogaard-Andersen L."/>
        </authorList>
    </citation>
    <scope>NUCLEOTIDE SEQUENCE [LARGE SCALE GENOMIC DNA]</scope>
    <source>
        <strain evidence="7 8">DSM 14697</strain>
    </source>
</reference>
<evidence type="ECO:0000313" key="7">
    <source>
        <dbReference type="EMBL" id="ATB44988.1"/>
    </source>
</evidence>
<dbReference type="SMART" id="SM00345">
    <property type="entry name" value="HTH_GNTR"/>
    <property type="match status" value="1"/>
</dbReference>
<dbReference type="GO" id="GO:0003677">
    <property type="term" value="F:DNA binding"/>
    <property type="evidence" value="ECO:0007669"/>
    <property type="project" value="UniProtKB-KW"/>
</dbReference>
<dbReference type="Gene3D" id="1.10.10.10">
    <property type="entry name" value="Winged helix-like DNA-binding domain superfamily/Winged helix DNA-binding domain"/>
    <property type="match status" value="1"/>
</dbReference>
<dbReference type="InterPro" id="IPR015421">
    <property type="entry name" value="PyrdxlP-dep_Trfase_major"/>
</dbReference>
<dbReference type="GO" id="GO:0030170">
    <property type="term" value="F:pyridoxal phosphate binding"/>
    <property type="evidence" value="ECO:0007669"/>
    <property type="project" value="InterPro"/>
</dbReference>
<keyword evidence="5" id="KW-0804">Transcription</keyword>
<dbReference type="PANTHER" id="PTHR46577">
    <property type="entry name" value="HTH-TYPE TRANSCRIPTIONAL REGULATORY PROTEIN GABR"/>
    <property type="match status" value="1"/>
</dbReference>
<dbReference type="InterPro" id="IPR036390">
    <property type="entry name" value="WH_DNA-bd_sf"/>
</dbReference>
<protein>
    <submittedName>
        <fullName evidence="7">GntR family transcriptional regulator</fullName>
    </submittedName>
</protein>
<dbReference type="CDD" id="cd07377">
    <property type="entry name" value="WHTH_GntR"/>
    <property type="match status" value="1"/>
</dbReference>
<dbReference type="SUPFAM" id="SSF53383">
    <property type="entry name" value="PLP-dependent transferases"/>
    <property type="match status" value="1"/>
</dbReference>
<dbReference type="InterPro" id="IPR015424">
    <property type="entry name" value="PyrdxlP-dep_Trfase"/>
</dbReference>
<name>A0A250JMU8_9BACT</name>
<dbReference type="PRINTS" id="PR00035">
    <property type="entry name" value="HTHGNTR"/>
</dbReference>
<organism evidence="7 8">
    <name type="scientific">Corallococcus macrosporus DSM 14697</name>
    <dbReference type="NCBI Taxonomy" id="1189310"/>
    <lineage>
        <taxon>Bacteria</taxon>
        <taxon>Pseudomonadati</taxon>
        <taxon>Myxococcota</taxon>
        <taxon>Myxococcia</taxon>
        <taxon>Myxococcales</taxon>
        <taxon>Cystobacterineae</taxon>
        <taxon>Myxococcaceae</taxon>
        <taxon>Corallococcus</taxon>
    </lineage>
</organism>
<dbReference type="Pfam" id="PF00155">
    <property type="entry name" value="Aminotran_1_2"/>
    <property type="match status" value="1"/>
</dbReference>
<evidence type="ECO:0000256" key="2">
    <source>
        <dbReference type="ARBA" id="ARBA00022898"/>
    </source>
</evidence>
<evidence type="ECO:0000259" key="6">
    <source>
        <dbReference type="PROSITE" id="PS50949"/>
    </source>
</evidence>
<dbReference type="InterPro" id="IPR051446">
    <property type="entry name" value="HTH_trans_reg/aminotransferase"/>
</dbReference>
<dbReference type="InterPro" id="IPR004839">
    <property type="entry name" value="Aminotransferase_I/II_large"/>
</dbReference>
<dbReference type="KEGG" id="mmas:MYMAC_000571"/>
<dbReference type="Pfam" id="PF00392">
    <property type="entry name" value="GntR"/>
    <property type="match status" value="1"/>
</dbReference>
<evidence type="ECO:0000256" key="3">
    <source>
        <dbReference type="ARBA" id="ARBA00023015"/>
    </source>
</evidence>
<dbReference type="Proteomes" id="UP000217343">
    <property type="component" value="Chromosome"/>
</dbReference>
<keyword evidence="8" id="KW-1185">Reference proteome</keyword>
<dbReference type="PANTHER" id="PTHR46577:SF1">
    <property type="entry name" value="HTH-TYPE TRANSCRIPTIONAL REGULATORY PROTEIN GABR"/>
    <property type="match status" value="1"/>
</dbReference>